<comment type="subcellular location">
    <subcellularLocation>
        <location evidence="1">Nucleus</location>
    </subcellularLocation>
</comment>
<feature type="region of interest" description="Disordered" evidence="3">
    <location>
        <begin position="320"/>
        <end position="352"/>
    </location>
</feature>
<evidence type="ECO:0000256" key="3">
    <source>
        <dbReference type="SAM" id="MobiDB-lite"/>
    </source>
</evidence>
<evidence type="ECO:0000313" key="6">
    <source>
        <dbReference type="Proteomes" id="UP000275846"/>
    </source>
</evidence>
<dbReference type="STRING" id="70667.A0A183SZZ0"/>
<protein>
    <submittedName>
        <fullName evidence="7">RanBD1 domain-containing protein</fullName>
    </submittedName>
</protein>
<keyword evidence="2" id="KW-0539">Nucleus</keyword>
<evidence type="ECO:0000313" key="5">
    <source>
        <dbReference type="EMBL" id="VDL96173.1"/>
    </source>
</evidence>
<accession>A0A183SZZ0</accession>
<dbReference type="InterPro" id="IPR000156">
    <property type="entry name" value="Ran_bind_dom"/>
</dbReference>
<evidence type="ECO:0000256" key="2">
    <source>
        <dbReference type="ARBA" id="ARBA00023242"/>
    </source>
</evidence>
<dbReference type="AlphaFoldDB" id="A0A183SZZ0"/>
<dbReference type="WBParaSite" id="SSLN_0001015001-mRNA-1">
    <property type="protein sequence ID" value="SSLN_0001015001-mRNA-1"/>
    <property type="gene ID" value="SSLN_0001015001"/>
</dbReference>
<evidence type="ECO:0000259" key="4">
    <source>
        <dbReference type="PROSITE" id="PS50196"/>
    </source>
</evidence>
<dbReference type="PANTHER" id="PTHR23138:SF142">
    <property type="entry name" value="RAN-BINDING PROTEIN 3B-RELATED"/>
    <property type="match status" value="1"/>
</dbReference>
<feature type="region of interest" description="Disordered" evidence="3">
    <location>
        <begin position="364"/>
        <end position="394"/>
    </location>
</feature>
<dbReference type="OrthoDB" id="185618at2759"/>
<feature type="compositionally biased region" description="Polar residues" evidence="3">
    <location>
        <begin position="115"/>
        <end position="125"/>
    </location>
</feature>
<dbReference type="InterPro" id="IPR011993">
    <property type="entry name" value="PH-like_dom_sf"/>
</dbReference>
<feature type="domain" description="RanBD1" evidence="4">
    <location>
        <begin position="187"/>
        <end position="270"/>
    </location>
</feature>
<feature type="region of interest" description="Disordered" evidence="3">
    <location>
        <begin position="111"/>
        <end position="142"/>
    </location>
</feature>
<feature type="region of interest" description="Disordered" evidence="3">
    <location>
        <begin position="1"/>
        <end position="75"/>
    </location>
</feature>
<dbReference type="GO" id="GO:0005634">
    <property type="term" value="C:nucleus"/>
    <property type="evidence" value="ECO:0007669"/>
    <property type="project" value="UniProtKB-SubCell"/>
</dbReference>
<name>A0A183SZZ0_SCHSO</name>
<organism evidence="7">
    <name type="scientific">Schistocephalus solidus</name>
    <name type="common">Tapeworm</name>
    <dbReference type="NCBI Taxonomy" id="70667"/>
    <lineage>
        <taxon>Eukaryota</taxon>
        <taxon>Metazoa</taxon>
        <taxon>Spiralia</taxon>
        <taxon>Lophotrochozoa</taxon>
        <taxon>Platyhelminthes</taxon>
        <taxon>Cestoda</taxon>
        <taxon>Eucestoda</taxon>
        <taxon>Diphyllobothriidea</taxon>
        <taxon>Diphyllobothriidae</taxon>
        <taxon>Schistocephalus</taxon>
    </lineage>
</organism>
<keyword evidence="6" id="KW-1185">Reference proteome</keyword>
<dbReference type="Gene3D" id="2.30.29.30">
    <property type="entry name" value="Pleckstrin-homology domain (PH domain)/Phosphotyrosine-binding domain (PTB)"/>
    <property type="match status" value="1"/>
</dbReference>
<dbReference type="PANTHER" id="PTHR23138">
    <property type="entry name" value="RAN BINDING PROTEIN"/>
    <property type="match status" value="1"/>
</dbReference>
<dbReference type="GO" id="GO:0006611">
    <property type="term" value="P:protein export from nucleus"/>
    <property type="evidence" value="ECO:0007669"/>
    <property type="project" value="TreeGrafter"/>
</dbReference>
<evidence type="ECO:0000313" key="7">
    <source>
        <dbReference type="WBParaSite" id="SSLN_0001015001-mRNA-1"/>
    </source>
</evidence>
<dbReference type="PROSITE" id="PS50196">
    <property type="entry name" value="RANBD1"/>
    <property type="match status" value="1"/>
</dbReference>
<proteinExistence type="predicted"/>
<reference evidence="7" key="1">
    <citation type="submission" date="2016-06" db="UniProtKB">
        <authorList>
            <consortium name="WormBaseParasite"/>
        </authorList>
    </citation>
    <scope>IDENTIFICATION</scope>
</reference>
<sequence length="575" mass="61431">MKSSAPPISPFRVSVVPSSTTANLGPNTFGSSILRPSVLSGKVNTTVDNIPPKPEPSGSKAQSPPVTTKPSLPPPVFPSTAPPFAVAPSNSEYIFGQNMFSRVVNAAQSSSSSSNLWQATSSVSGAPTDKEEDSSNSQTQSSSVFTVLAKAVASNNSTTTSTITSDHPVELKESANELARKRNLAQIKLTEAPSMTGEEGERIVLQLSCNAYVFNTESRQWTSLGQSYLHLNDELSDDRKSVTGSRFILRLQSTRRVLINTRIWPEMPLSTAEVKGVRLGALDADGTSLRTYLLRLSTAQNASRLYEALLSRKQESASIQLKRQRLSEDHLEASPPLSSAPPPPPTSAATKPVAEVVTPVASQCNDTTPTYYQSSTPENRTSQSSPGKSLINGASSAGSGTTVLNLKCLALVCDDPERSTVSAYVRITDYANGYQSVLEIRPLTDSADASAASLLTVTVGFRLAFCFSDERSLRLFVPASTATASDPSTAASTSEGSLEEAPSPRVNSFIVQMDTRQEAERLFRCLLLRINRLFMENQSVLPSAAISAKSSTVVHESMTDSSAFQDENSNSVSLA</sequence>
<dbReference type="SMART" id="SM00160">
    <property type="entry name" value="RanBD"/>
    <property type="match status" value="1"/>
</dbReference>
<evidence type="ECO:0000256" key="1">
    <source>
        <dbReference type="ARBA" id="ARBA00004123"/>
    </source>
</evidence>
<dbReference type="Proteomes" id="UP000275846">
    <property type="component" value="Unassembled WGS sequence"/>
</dbReference>
<dbReference type="InterPro" id="IPR045255">
    <property type="entry name" value="RanBP1-like"/>
</dbReference>
<gene>
    <name evidence="5" type="ORF">SSLN_LOCUS9788</name>
</gene>
<dbReference type="EMBL" id="UYSU01035454">
    <property type="protein sequence ID" value="VDL96173.1"/>
    <property type="molecule type" value="Genomic_DNA"/>
</dbReference>
<reference evidence="5 6" key="2">
    <citation type="submission" date="2018-11" db="EMBL/GenBank/DDBJ databases">
        <authorList>
            <consortium name="Pathogen Informatics"/>
        </authorList>
    </citation>
    <scope>NUCLEOTIDE SEQUENCE [LARGE SCALE GENOMIC DNA]</scope>
    <source>
        <strain evidence="5 6">NST_G2</strain>
    </source>
</reference>
<dbReference type="SUPFAM" id="SSF50729">
    <property type="entry name" value="PH domain-like"/>
    <property type="match status" value="1"/>
</dbReference>
<dbReference type="CDD" id="cd13180">
    <property type="entry name" value="RanBD_RanBP3"/>
    <property type="match status" value="1"/>
</dbReference>
<feature type="compositionally biased region" description="Polar residues" evidence="3">
    <location>
        <begin position="16"/>
        <end position="31"/>
    </location>
</feature>